<evidence type="ECO:0000313" key="2">
    <source>
        <dbReference type="EMBL" id="MFB9831005.1"/>
    </source>
</evidence>
<gene>
    <name evidence="2" type="ORF">ACFFNX_02220</name>
</gene>
<dbReference type="Proteomes" id="UP001589627">
    <property type="component" value="Unassembled WGS sequence"/>
</dbReference>
<comment type="caution">
    <text evidence="2">The sequence shown here is derived from an EMBL/GenBank/DDBJ whole genome shotgun (WGS) entry which is preliminary data.</text>
</comment>
<keyword evidence="3" id="KW-1185">Reference proteome</keyword>
<protein>
    <submittedName>
        <fullName evidence="2">Uncharacterized protein</fullName>
    </submittedName>
</protein>
<evidence type="ECO:0000313" key="3">
    <source>
        <dbReference type="Proteomes" id="UP001589627"/>
    </source>
</evidence>
<evidence type="ECO:0000256" key="1">
    <source>
        <dbReference type="SAM" id="MobiDB-lite"/>
    </source>
</evidence>
<reference evidence="2 3" key="1">
    <citation type="submission" date="2024-09" db="EMBL/GenBank/DDBJ databases">
        <authorList>
            <person name="Sun Q."/>
            <person name="Mori K."/>
        </authorList>
    </citation>
    <scope>NUCLEOTIDE SEQUENCE [LARGE SCALE GENOMIC DNA]</scope>
    <source>
        <strain evidence="2 3">TBRC 0563</strain>
    </source>
</reference>
<organism evidence="2 3">
    <name type="scientific">Actinoallomurus acaciae</name>
    <dbReference type="NCBI Taxonomy" id="502577"/>
    <lineage>
        <taxon>Bacteria</taxon>
        <taxon>Bacillati</taxon>
        <taxon>Actinomycetota</taxon>
        <taxon>Actinomycetes</taxon>
        <taxon>Streptosporangiales</taxon>
        <taxon>Thermomonosporaceae</taxon>
        <taxon>Actinoallomurus</taxon>
    </lineage>
</organism>
<name>A0ABV5Y7K3_9ACTN</name>
<dbReference type="EMBL" id="JBHLZP010000006">
    <property type="protein sequence ID" value="MFB9831005.1"/>
    <property type="molecule type" value="Genomic_DNA"/>
</dbReference>
<feature type="compositionally biased region" description="Polar residues" evidence="1">
    <location>
        <begin position="388"/>
        <end position="398"/>
    </location>
</feature>
<feature type="region of interest" description="Disordered" evidence="1">
    <location>
        <begin position="1"/>
        <end position="20"/>
    </location>
</feature>
<dbReference type="RefSeq" id="WP_378194202.1">
    <property type="nucleotide sequence ID" value="NZ_JBHLZP010000006.1"/>
</dbReference>
<accession>A0ABV5Y7K3</accession>
<sequence>MNDRPVPTDHSGQTLTHIGRQGKAASAVAERILMLDRPRFVKEVPDYLDPDHGGLVLCGDNAAARTLELAKSGYSGVLLEDAAAYEKEIATGVAPFALPDGDLLFGGDLDSVLQAQIERGATAALTPTRYVPAGASDALKAIMVAAQAIDCDDVIVVAPISIAWLRRESRAQLTAVLKRIPHPVALALGGQYDPLKAFAAAPEHLRDLLQEVPGVGLWRTDLAGFDVLAHGGSFAAIGAGGSVRHLVPAGERPESSKPFPHYPSVLVPELLRYSAADFLADAYANTTPPRCYCPRCGGTFLDAFYDRTDVIRAAAHAHNAATWNSWLPGLFQHQRLGDRQQWWRNRCKAAVDAHLAENVRIEQPGRFKPPPALKKWADLPLRDAPTAPASSGAEQTTT</sequence>
<feature type="region of interest" description="Disordered" evidence="1">
    <location>
        <begin position="364"/>
        <end position="398"/>
    </location>
</feature>
<proteinExistence type="predicted"/>